<reference evidence="3" key="1">
    <citation type="submission" date="2025-08" db="UniProtKB">
        <authorList>
            <consortium name="RefSeq"/>
        </authorList>
    </citation>
    <scope>IDENTIFICATION</scope>
    <source>
        <strain evidence="3">11010-0011.00</strain>
        <tissue evidence="3">Whole body</tissue>
    </source>
</reference>
<organism evidence="2 3">
    <name type="scientific">Drosophila lebanonensis</name>
    <name type="common">Fruit fly</name>
    <name type="synonym">Scaptodrosophila lebanonensis</name>
    <dbReference type="NCBI Taxonomy" id="7225"/>
    <lineage>
        <taxon>Eukaryota</taxon>
        <taxon>Metazoa</taxon>
        <taxon>Ecdysozoa</taxon>
        <taxon>Arthropoda</taxon>
        <taxon>Hexapoda</taxon>
        <taxon>Insecta</taxon>
        <taxon>Pterygota</taxon>
        <taxon>Neoptera</taxon>
        <taxon>Endopterygota</taxon>
        <taxon>Diptera</taxon>
        <taxon>Brachycera</taxon>
        <taxon>Muscomorpha</taxon>
        <taxon>Ephydroidea</taxon>
        <taxon>Drosophilidae</taxon>
        <taxon>Scaptodrosophila</taxon>
    </lineage>
</organism>
<evidence type="ECO:0000313" key="3">
    <source>
        <dbReference type="RefSeq" id="XP_030383240.1"/>
    </source>
</evidence>
<sequence length="101" mass="11244">MRVCQVKQMLLDASTEELEVANDCVLDVAQLEEAAELAAAQKDAVDLESPGRALFPCKSRTPNSPPFFQNWSTVGIAMCVFYNFCIVLLLLIGFLKFKQDK</sequence>
<gene>
    <name evidence="3" type="primary">LOC115630725</name>
</gene>
<keyword evidence="1" id="KW-0812">Transmembrane</keyword>
<dbReference type="AlphaFoldDB" id="A0A6J2U5L2"/>
<name>A0A6J2U5L2_DROLE</name>
<evidence type="ECO:0000256" key="1">
    <source>
        <dbReference type="SAM" id="Phobius"/>
    </source>
</evidence>
<dbReference type="OrthoDB" id="7960362at2759"/>
<dbReference type="GeneID" id="115630725"/>
<feature type="transmembrane region" description="Helical" evidence="1">
    <location>
        <begin position="71"/>
        <end position="95"/>
    </location>
</feature>
<accession>A0A6J2U5L2</accession>
<keyword evidence="2" id="KW-1185">Reference proteome</keyword>
<protein>
    <submittedName>
        <fullName evidence="3">Uncharacterized protein LOC115630725</fullName>
    </submittedName>
</protein>
<dbReference type="RefSeq" id="XP_030383240.1">
    <property type="nucleotide sequence ID" value="XM_030527380.1"/>
</dbReference>
<dbReference type="Proteomes" id="UP000504634">
    <property type="component" value="Unplaced"/>
</dbReference>
<keyword evidence="1" id="KW-1133">Transmembrane helix</keyword>
<keyword evidence="1" id="KW-0472">Membrane</keyword>
<proteinExistence type="predicted"/>
<evidence type="ECO:0000313" key="2">
    <source>
        <dbReference type="Proteomes" id="UP000504634"/>
    </source>
</evidence>